<dbReference type="GeneID" id="37025074"/>
<reference evidence="3 4" key="1">
    <citation type="journal article" date="2018" name="Mol. Biol. Evol.">
        <title>Broad Genomic Sampling Reveals a Smut Pathogenic Ancestry of the Fungal Clade Ustilaginomycotina.</title>
        <authorList>
            <person name="Kijpornyongpan T."/>
            <person name="Mondo S.J."/>
            <person name="Barry K."/>
            <person name="Sandor L."/>
            <person name="Lee J."/>
            <person name="Lipzen A."/>
            <person name="Pangilinan J."/>
            <person name="LaButti K."/>
            <person name="Hainaut M."/>
            <person name="Henrissat B."/>
            <person name="Grigoriev I.V."/>
            <person name="Spatafora J.W."/>
            <person name="Aime M.C."/>
        </authorList>
    </citation>
    <scope>NUCLEOTIDE SEQUENCE [LARGE SCALE GENOMIC DNA]</scope>
    <source>
        <strain evidence="3 4">MCA 5214</strain>
    </source>
</reference>
<dbReference type="AlphaFoldDB" id="A0A316UXX1"/>
<feature type="region of interest" description="Disordered" evidence="1">
    <location>
        <begin position="93"/>
        <end position="128"/>
    </location>
</feature>
<dbReference type="EMBL" id="KZ819663">
    <property type="protein sequence ID" value="PWN29638.1"/>
    <property type="molecule type" value="Genomic_DNA"/>
</dbReference>
<organism evidence="3 4">
    <name type="scientific">Jaminaea rosea</name>
    <dbReference type="NCBI Taxonomy" id="1569628"/>
    <lineage>
        <taxon>Eukaryota</taxon>
        <taxon>Fungi</taxon>
        <taxon>Dikarya</taxon>
        <taxon>Basidiomycota</taxon>
        <taxon>Ustilaginomycotina</taxon>
        <taxon>Exobasidiomycetes</taxon>
        <taxon>Microstromatales</taxon>
        <taxon>Microstromatales incertae sedis</taxon>
        <taxon>Jaminaea</taxon>
    </lineage>
</organism>
<evidence type="ECO:0000313" key="3">
    <source>
        <dbReference type="EMBL" id="PWN29638.1"/>
    </source>
</evidence>
<name>A0A316UXX1_9BASI</name>
<evidence type="ECO:0000256" key="2">
    <source>
        <dbReference type="SAM" id="Phobius"/>
    </source>
</evidence>
<feature type="compositionally biased region" description="Low complexity" evidence="1">
    <location>
        <begin position="99"/>
        <end position="114"/>
    </location>
</feature>
<evidence type="ECO:0000256" key="1">
    <source>
        <dbReference type="SAM" id="MobiDB-lite"/>
    </source>
</evidence>
<dbReference type="RefSeq" id="XP_025364250.1">
    <property type="nucleotide sequence ID" value="XM_025503251.1"/>
</dbReference>
<sequence>MTLCLCPSAFGSLSHGAAIHVLFILLTVIAVRAVDIGPDKAGEVLDAPDTIVEAFVPRAAPSAQIPSSPFSIGGGGTGQAIAPDDWQAGNVVEGAGAGSSKAAQPSAATTSASACPPPPAATTNTSGITPQEDRYIKIAGILVPAIVAIGLGIAGMIVTLHVNAPRREEDNDYQSARM</sequence>
<proteinExistence type="predicted"/>
<evidence type="ECO:0000313" key="4">
    <source>
        <dbReference type="Proteomes" id="UP000245884"/>
    </source>
</evidence>
<keyword evidence="2" id="KW-0472">Membrane</keyword>
<feature type="transmembrane region" description="Helical" evidence="2">
    <location>
        <begin position="12"/>
        <end position="31"/>
    </location>
</feature>
<accession>A0A316UXX1</accession>
<protein>
    <submittedName>
        <fullName evidence="3">Uncharacterized protein</fullName>
    </submittedName>
</protein>
<keyword evidence="2" id="KW-0812">Transmembrane</keyword>
<dbReference type="Proteomes" id="UP000245884">
    <property type="component" value="Unassembled WGS sequence"/>
</dbReference>
<feature type="transmembrane region" description="Helical" evidence="2">
    <location>
        <begin position="138"/>
        <end position="162"/>
    </location>
</feature>
<dbReference type="OrthoDB" id="10640352at2759"/>
<gene>
    <name evidence="3" type="ORF">BDZ90DRAFT_116356</name>
</gene>
<keyword evidence="4" id="KW-1185">Reference proteome</keyword>
<keyword evidence="2" id="KW-1133">Transmembrane helix</keyword>